<keyword evidence="5" id="KW-1185">Reference proteome</keyword>
<feature type="repeat" description="ANK" evidence="3">
    <location>
        <begin position="34"/>
        <end position="77"/>
    </location>
</feature>
<dbReference type="AlphaFoldDB" id="A0A067MNL3"/>
<dbReference type="PROSITE" id="PS50088">
    <property type="entry name" value="ANK_REPEAT"/>
    <property type="match status" value="3"/>
</dbReference>
<dbReference type="InParanoid" id="A0A067MNL3"/>
<evidence type="ECO:0000313" key="5">
    <source>
        <dbReference type="Proteomes" id="UP000027195"/>
    </source>
</evidence>
<feature type="repeat" description="ANK" evidence="3">
    <location>
        <begin position="1"/>
        <end position="33"/>
    </location>
</feature>
<dbReference type="PANTHER" id="PTHR24173:SF74">
    <property type="entry name" value="ANKYRIN REPEAT DOMAIN-CONTAINING PROTEIN 16"/>
    <property type="match status" value="1"/>
</dbReference>
<dbReference type="Pfam" id="PF12796">
    <property type="entry name" value="Ank_2"/>
    <property type="match status" value="1"/>
</dbReference>
<reference evidence="5" key="1">
    <citation type="journal article" date="2014" name="Proc. Natl. Acad. Sci. U.S.A.">
        <title>Extensive sampling of basidiomycete genomes demonstrates inadequacy of the white-rot/brown-rot paradigm for wood decay fungi.</title>
        <authorList>
            <person name="Riley R."/>
            <person name="Salamov A.A."/>
            <person name="Brown D.W."/>
            <person name="Nagy L.G."/>
            <person name="Floudas D."/>
            <person name="Held B.W."/>
            <person name="Levasseur A."/>
            <person name="Lombard V."/>
            <person name="Morin E."/>
            <person name="Otillar R."/>
            <person name="Lindquist E.A."/>
            <person name="Sun H."/>
            <person name="LaButti K.M."/>
            <person name="Schmutz J."/>
            <person name="Jabbour D."/>
            <person name="Luo H."/>
            <person name="Baker S.E."/>
            <person name="Pisabarro A.G."/>
            <person name="Walton J.D."/>
            <person name="Blanchette R.A."/>
            <person name="Henrissat B."/>
            <person name="Martin F."/>
            <person name="Cullen D."/>
            <person name="Hibbett D.S."/>
            <person name="Grigoriev I.V."/>
        </authorList>
    </citation>
    <scope>NUCLEOTIDE SEQUENCE [LARGE SCALE GENOMIC DNA]</scope>
    <source>
        <strain evidence="5">FD-172 SS1</strain>
    </source>
</reference>
<name>A0A067MNL3_BOTB1</name>
<evidence type="ECO:0000256" key="1">
    <source>
        <dbReference type="ARBA" id="ARBA00022737"/>
    </source>
</evidence>
<proteinExistence type="predicted"/>
<dbReference type="Gene3D" id="1.25.40.20">
    <property type="entry name" value="Ankyrin repeat-containing domain"/>
    <property type="match status" value="1"/>
</dbReference>
<feature type="repeat" description="ANK" evidence="3">
    <location>
        <begin position="78"/>
        <end position="104"/>
    </location>
</feature>
<accession>A0A067MNL3</accession>
<gene>
    <name evidence="4" type="ORF">BOTBODRAFT_105744</name>
</gene>
<protein>
    <submittedName>
        <fullName evidence="4">Uncharacterized protein</fullName>
    </submittedName>
</protein>
<keyword evidence="1" id="KW-0677">Repeat</keyword>
<dbReference type="PROSITE" id="PS50297">
    <property type="entry name" value="ANK_REP_REGION"/>
    <property type="match status" value="1"/>
</dbReference>
<organism evidence="4 5">
    <name type="scientific">Botryobasidium botryosum (strain FD-172 SS1)</name>
    <dbReference type="NCBI Taxonomy" id="930990"/>
    <lineage>
        <taxon>Eukaryota</taxon>
        <taxon>Fungi</taxon>
        <taxon>Dikarya</taxon>
        <taxon>Basidiomycota</taxon>
        <taxon>Agaricomycotina</taxon>
        <taxon>Agaricomycetes</taxon>
        <taxon>Cantharellales</taxon>
        <taxon>Botryobasidiaceae</taxon>
        <taxon>Botryobasidium</taxon>
    </lineage>
</organism>
<evidence type="ECO:0000313" key="4">
    <source>
        <dbReference type="EMBL" id="KDQ17154.1"/>
    </source>
</evidence>
<evidence type="ECO:0000256" key="3">
    <source>
        <dbReference type="PROSITE-ProRule" id="PRU00023"/>
    </source>
</evidence>
<dbReference type="SMART" id="SM00248">
    <property type="entry name" value="ANK"/>
    <property type="match status" value="3"/>
</dbReference>
<dbReference type="SUPFAM" id="SSF48403">
    <property type="entry name" value="Ankyrin repeat"/>
    <property type="match status" value="1"/>
</dbReference>
<sequence length="104" mass="11358">MGRTRLRRAVGWPDAPIVRFLVDLGVDVKAKDKDGRQALHHAAYWSQAGPIPGSFDSRPEIMQILLDAGADLEAKDKYGDTPLSLASKNGRASSVRFLLERGAN</sequence>
<dbReference type="Proteomes" id="UP000027195">
    <property type="component" value="Unassembled WGS sequence"/>
</dbReference>
<dbReference type="InterPro" id="IPR036770">
    <property type="entry name" value="Ankyrin_rpt-contain_sf"/>
</dbReference>
<dbReference type="HOGENOM" id="CLU_000134_45_4_1"/>
<dbReference type="InterPro" id="IPR002110">
    <property type="entry name" value="Ankyrin_rpt"/>
</dbReference>
<feature type="non-terminal residue" evidence="4">
    <location>
        <position position="104"/>
    </location>
</feature>
<dbReference type="EMBL" id="KL198024">
    <property type="protein sequence ID" value="KDQ17154.1"/>
    <property type="molecule type" value="Genomic_DNA"/>
</dbReference>
<dbReference type="STRING" id="930990.A0A067MNL3"/>
<dbReference type="OrthoDB" id="194358at2759"/>
<evidence type="ECO:0000256" key="2">
    <source>
        <dbReference type="ARBA" id="ARBA00023043"/>
    </source>
</evidence>
<dbReference type="PANTHER" id="PTHR24173">
    <property type="entry name" value="ANKYRIN REPEAT CONTAINING"/>
    <property type="match status" value="1"/>
</dbReference>
<keyword evidence="2 3" id="KW-0040">ANK repeat</keyword>